<protein>
    <submittedName>
        <fullName evidence="1">Uncharacterized protein</fullName>
    </submittedName>
</protein>
<proteinExistence type="predicted"/>
<organism evidence="1">
    <name type="scientific">Arundo donax</name>
    <name type="common">Giant reed</name>
    <name type="synonym">Donax arundinaceus</name>
    <dbReference type="NCBI Taxonomy" id="35708"/>
    <lineage>
        <taxon>Eukaryota</taxon>
        <taxon>Viridiplantae</taxon>
        <taxon>Streptophyta</taxon>
        <taxon>Embryophyta</taxon>
        <taxon>Tracheophyta</taxon>
        <taxon>Spermatophyta</taxon>
        <taxon>Magnoliopsida</taxon>
        <taxon>Liliopsida</taxon>
        <taxon>Poales</taxon>
        <taxon>Poaceae</taxon>
        <taxon>PACMAD clade</taxon>
        <taxon>Arundinoideae</taxon>
        <taxon>Arundineae</taxon>
        <taxon>Arundo</taxon>
    </lineage>
</organism>
<dbReference type="EMBL" id="GBRH01174522">
    <property type="protein sequence ID" value="JAE23374.1"/>
    <property type="molecule type" value="Transcribed_RNA"/>
</dbReference>
<reference evidence="1" key="2">
    <citation type="journal article" date="2015" name="Data Brief">
        <title>Shoot transcriptome of the giant reed, Arundo donax.</title>
        <authorList>
            <person name="Barrero R.A."/>
            <person name="Guerrero F.D."/>
            <person name="Moolhuijzen P."/>
            <person name="Goolsby J.A."/>
            <person name="Tidwell J."/>
            <person name="Bellgard S.E."/>
            <person name="Bellgard M.I."/>
        </authorList>
    </citation>
    <scope>NUCLEOTIDE SEQUENCE</scope>
    <source>
        <tissue evidence="1">Shoot tissue taken approximately 20 cm above the soil surface</tissue>
    </source>
</reference>
<name>A0A0A9GIW6_ARUDO</name>
<dbReference type="AlphaFoldDB" id="A0A0A9GIW6"/>
<reference evidence="1" key="1">
    <citation type="submission" date="2014-09" db="EMBL/GenBank/DDBJ databases">
        <authorList>
            <person name="Magalhaes I.L.F."/>
            <person name="Oliveira U."/>
            <person name="Santos F.R."/>
            <person name="Vidigal T.H.D.A."/>
            <person name="Brescovit A.D."/>
            <person name="Santos A.J."/>
        </authorList>
    </citation>
    <scope>NUCLEOTIDE SEQUENCE</scope>
    <source>
        <tissue evidence="1">Shoot tissue taken approximately 20 cm above the soil surface</tissue>
    </source>
</reference>
<accession>A0A0A9GIW6</accession>
<evidence type="ECO:0000313" key="1">
    <source>
        <dbReference type="EMBL" id="JAE23374.1"/>
    </source>
</evidence>
<sequence>MAFNIKSIITVQQVKIMQHSFS</sequence>